<dbReference type="EMBL" id="JEMC01002975">
    <property type="protein sequence ID" value="KYF84285.1"/>
    <property type="molecule type" value="Genomic_DNA"/>
</dbReference>
<gene>
    <name evidence="1" type="ORF">BE18_05475</name>
</gene>
<reference evidence="1 2" key="1">
    <citation type="submission" date="2014-02" db="EMBL/GenBank/DDBJ databases">
        <title>The small core and large imbalanced accessory genome model reveals a collaborative survival strategy of Sorangium cellulosum strains in nature.</title>
        <authorList>
            <person name="Han K."/>
            <person name="Peng R."/>
            <person name="Blom J."/>
            <person name="Li Y.-Z."/>
        </authorList>
    </citation>
    <scope>NUCLEOTIDE SEQUENCE [LARGE SCALE GENOMIC DNA]</scope>
    <source>
        <strain evidence="1 2">So0149</strain>
    </source>
</reference>
<dbReference type="Proteomes" id="UP000075515">
    <property type="component" value="Unassembled WGS sequence"/>
</dbReference>
<accession>A0A150RVL9</accession>
<evidence type="ECO:0000313" key="2">
    <source>
        <dbReference type="Proteomes" id="UP000075515"/>
    </source>
</evidence>
<proteinExistence type="predicted"/>
<protein>
    <submittedName>
        <fullName evidence="1">Uncharacterized protein</fullName>
    </submittedName>
</protein>
<evidence type="ECO:0000313" key="1">
    <source>
        <dbReference type="EMBL" id="KYF84285.1"/>
    </source>
</evidence>
<sequence length="167" mass="18293">MEAPGEPAPGEPAEAADRRWEAALEHHARVLSEDWEYETAERIGSALAVGVTTEREARLVLTALGYEPDQVASVLSAEVEVRPPATPEDVAAHQRDVEVICAAFEAGGREEPAIDWPEFWARNERLGWVAYALEEPMRVAQKRMEQAYEAAMNADGAGRPDAEETGP</sequence>
<name>A0A150RVL9_SORCE</name>
<organism evidence="1 2">
    <name type="scientific">Sorangium cellulosum</name>
    <name type="common">Polyangium cellulosum</name>
    <dbReference type="NCBI Taxonomy" id="56"/>
    <lineage>
        <taxon>Bacteria</taxon>
        <taxon>Pseudomonadati</taxon>
        <taxon>Myxococcota</taxon>
        <taxon>Polyangia</taxon>
        <taxon>Polyangiales</taxon>
        <taxon>Polyangiaceae</taxon>
        <taxon>Sorangium</taxon>
    </lineage>
</organism>
<dbReference type="AlphaFoldDB" id="A0A150RVL9"/>
<comment type="caution">
    <text evidence="1">The sequence shown here is derived from an EMBL/GenBank/DDBJ whole genome shotgun (WGS) entry which is preliminary data.</text>
</comment>